<keyword evidence="6" id="KW-0479">Metal-binding</keyword>
<reference evidence="11" key="1">
    <citation type="submission" date="2021-12" db="EMBL/GenBank/DDBJ databases">
        <authorList>
            <person name="Rodrigo-Torres L."/>
            <person name="Arahal R. D."/>
            <person name="Lucena T."/>
        </authorList>
    </citation>
    <scope>NUCLEOTIDE SEQUENCE</scope>
    <source>
        <strain evidence="11">CECT 8419</strain>
    </source>
</reference>
<dbReference type="InterPro" id="IPR003374">
    <property type="entry name" value="ApbE-like_sf"/>
</dbReference>
<evidence type="ECO:0000256" key="6">
    <source>
        <dbReference type="ARBA" id="ARBA00022723"/>
    </source>
</evidence>
<dbReference type="PIRSF" id="PIRSF006268">
    <property type="entry name" value="ApbE"/>
    <property type="match status" value="1"/>
</dbReference>
<dbReference type="EC" id="2.7.1.180" evidence="2"/>
<comment type="caution">
    <text evidence="11">The sequence shown here is derived from an EMBL/GenBank/DDBJ whole genome shotgun (WGS) entry which is preliminary data.</text>
</comment>
<dbReference type="Pfam" id="PF02424">
    <property type="entry name" value="ApbE"/>
    <property type="match status" value="1"/>
</dbReference>
<dbReference type="Proteomes" id="UP000837803">
    <property type="component" value="Unassembled WGS sequence"/>
</dbReference>
<keyword evidence="12" id="KW-1185">Reference proteome</keyword>
<name>A0ABN8FC81_9BACT</name>
<dbReference type="InterPro" id="IPR024932">
    <property type="entry name" value="ApbE"/>
</dbReference>
<dbReference type="GO" id="GO:0016740">
    <property type="term" value="F:transferase activity"/>
    <property type="evidence" value="ECO:0007669"/>
    <property type="project" value="UniProtKB-KW"/>
</dbReference>
<protein>
    <recommendedName>
        <fullName evidence="3">FAD:protein FMN transferase</fullName>
        <ecNumber evidence="2">2.7.1.180</ecNumber>
    </recommendedName>
    <alternativeName>
        <fullName evidence="9">Flavin transferase</fullName>
    </alternativeName>
</protein>
<evidence type="ECO:0000256" key="10">
    <source>
        <dbReference type="ARBA" id="ARBA00048540"/>
    </source>
</evidence>
<evidence type="ECO:0000256" key="2">
    <source>
        <dbReference type="ARBA" id="ARBA00011955"/>
    </source>
</evidence>
<evidence type="ECO:0000256" key="9">
    <source>
        <dbReference type="ARBA" id="ARBA00031306"/>
    </source>
</evidence>
<evidence type="ECO:0000256" key="1">
    <source>
        <dbReference type="ARBA" id="ARBA00001946"/>
    </source>
</evidence>
<comment type="cofactor">
    <cofactor evidence="1">
        <name>Mg(2+)</name>
        <dbReference type="ChEBI" id="CHEBI:18420"/>
    </cofactor>
</comment>
<keyword evidence="5 11" id="KW-0808">Transferase</keyword>
<dbReference type="EMBL" id="CAKLPZ010000003">
    <property type="protein sequence ID" value="CAH1001829.1"/>
    <property type="molecule type" value="Genomic_DNA"/>
</dbReference>
<sequence>MGTPWRITVYAVDTFVAHRAIDSAYARIERVEQSMSDYRPDSEINRLASLPARQWYPVSTDLYTVLRFSEQLHMHSDGAFDVTIGTLTKRWRRAIRQQHFPENAIRGARTPVRSDYHLGRSGQSMLMSDSILFDLGGVAKGYALDVAGDVLRDFGIDCFLIDGGGDLLLGSAPPDRAGWTVALPSGPLDTTDVAIATSGPDYRYLLHEGVRYSHLLDPRTGLGVTHGQTVTVFAPTGMVADGLASALSVRTTARSALIQLFPATTYRVMHEYIPIR</sequence>
<evidence type="ECO:0000313" key="12">
    <source>
        <dbReference type="Proteomes" id="UP000837803"/>
    </source>
</evidence>
<evidence type="ECO:0000313" key="11">
    <source>
        <dbReference type="EMBL" id="CAH1001829.1"/>
    </source>
</evidence>
<comment type="catalytic activity">
    <reaction evidence="10">
        <text>L-threonyl-[protein] + FAD = FMN-L-threonyl-[protein] + AMP + H(+)</text>
        <dbReference type="Rhea" id="RHEA:36847"/>
        <dbReference type="Rhea" id="RHEA-COMP:11060"/>
        <dbReference type="Rhea" id="RHEA-COMP:11061"/>
        <dbReference type="ChEBI" id="CHEBI:15378"/>
        <dbReference type="ChEBI" id="CHEBI:30013"/>
        <dbReference type="ChEBI" id="CHEBI:57692"/>
        <dbReference type="ChEBI" id="CHEBI:74257"/>
        <dbReference type="ChEBI" id="CHEBI:456215"/>
        <dbReference type="EC" id="2.7.1.180"/>
    </reaction>
</comment>
<organism evidence="11 12">
    <name type="scientific">Neolewinella maritima</name>
    <dbReference type="NCBI Taxonomy" id="1383882"/>
    <lineage>
        <taxon>Bacteria</taxon>
        <taxon>Pseudomonadati</taxon>
        <taxon>Bacteroidota</taxon>
        <taxon>Saprospiria</taxon>
        <taxon>Saprospirales</taxon>
        <taxon>Lewinellaceae</taxon>
        <taxon>Neolewinella</taxon>
    </lineage>
</organism>
<dbReference type="PANTHER" id="PTHR30040:SF2">
    <property type="entry name" value="FAD:PROTEIN FMN TRANSFERASE"/>
    <property type="match status" value="1"/>
</dbReference>
<evidence type="ECO:0000256" key="4">
    <source>
        <dbReference type="ARBA" id="ARBA00022630"/>
    </source>
</evidence>
<evidence type="ECO:0000256" key="5">
    <source>
        <dbReference type="ARBA" id="ARBA00022679"/>
    </source>
</evidence>
<keyword evidence="7" id="KW-0274">FAD</keyword>
<dbReference type="Gene3D" id="3.10.520.10">
    <property type="entry name" value="ApbE-like domains"/>
    <property type="match status" value="1"/>
</dbReference>
<evidence type="ECO:0000256" key="8">
    <source>
        <dbReference type="ARBA" id="ARBA00022842"/>
    </source>
</evidence>
<proteinExistence type="predicted"/>
<keyword evidence="4" id="KW-0285">Flavoprotein</keyword>
<accession>A0ABN8FC81</accession>
<evidence type="ECO:0000256" key="7">
    <source>
        <dbReference type="ARBA" id="ARBA00022827"/>
    </source>
</evidence>
<dbReference type="SUPFAM" id="SSF143631">
    <property type="entry name" value="ApbE-like"/>
    <property type="match status" value="1"/>
</dbReference>
<evidence type="ECO:0000256" key="3">
    <source>
        <dbReference type="ARBA" id="ARBA00016337"/>
    </source>
</evidence>
<dbReference type="PANTHER" id="PTHR30040">
    <property type="entry name" value="THIAMINE BIOSYNTHESIS LIPOPROTEIN APBE"/>
    <property type="match status" value="1"/>
</dbReference>
<keyword evidence="8" id="KW-0460">Magnesium</keyword>
<gene>
    <name evidence="11" type="primary">apbE_2</name>
    <name evidence="11" type="ORF">LEM8419_02737</name>
</gene>